<proteinExistence type="inferred from homology"/>
<dbReference type="PANTHER" id="PTHR11059">
    <property type="entry name" value="DNA REPAIR PROTEIN RECN"/>
    <property type="match status" value="1"/>
</dbReference>
<dbReference type="GO" id="GO:0043590">
    <property type="term" value="C:bacterial nucleoid"/>
    <property type="evidence" value="ECO:0007669"/>
    <property type="project" value="TreeGrafter"/>
</dbReference>
<evidence type="ECO:0000256" key="4">
    <source>
        <dbReference type="ARBA" id="ARBA00022741"/>
    </source>
</evidence>
<evidence type="ECO:0000256" key="1">
    <source>
        <dbReference type="ARBA" id="ARBA00003618"/>
    </source>
</evidence>
<dbReference type="Gene3D" id="3.40.50.300">
    <property type="entry name" value="P-loop containing nucleotide triphosphate hydrolases"/>
    <property type="match status" value="2"/>
</dbReference>
<feature type="coiled-coil region" evidence="10">
    <location>
        <begin position="338"/>
        <end position="369"/>
    </location>
</feature>
<keyword evidence="14" id="KW-1185">Reference proteome</keyword>
<evidence type="ECO:0000256" key="6">
    <source>
        <dbReference type="ARBA" id="ARBA00022840"/>
    </source>
</evidence>
<feature type="compositionally biased region" description="Basic and acidic residues" evidence="11">
    <location>
        <begin position="551"/>
        <end position="564"/>
    </location>
</feature>
<evidence type="ECO:0000313" key="13">
    <source>
        <dbReference type="EMBL" id="GFZ75597.1"/>
    </source>
</evidence>
<dbReference type="CDD" id="cd03241">
    <property type="entry name" value="ABC_RecN"/>
    <property type="match status" value="2"/>
</dbReference>
<keyword evidence="5 9" id="KW-0227">DNA damage</keyword>
<dbReference type="Proteomes" id="UP000627715">
    <property type="component" value="Unassembled WGS sequence"/>
</dbReference>
<evidence type="ECO:0000256" key="9">
    <source>
        <dbReference type="PIRNR" id="PIRNR003128"/>
    </source>
</evidence>
<dbReference type="GO" id="GO:0009432">
    <property type="term" value="P:SOS response"/>
    <property type="evidence" value="ECO:0007669"/>
    <property type="project" value="UniProtKB-ARBA"/>
</dbReference>
<feature type="region of interest" description="Disordered" evidence="11">
    <location>
        <begin position="538"/>
        <end position="564"/>
    </location>
</feature>
<dbReference type="SUPFAM" id="SSF52540">
    <property type="entry name" value="P-loop containing nucleoside triphosphate hydrolases"/>
    <property type="match status" value="1"/>
</dbReference>
<keyword evidence="4" id="KW-0547">Nucleotide-binding</keyword>
<dbReference type="Pfam" id="PF02463">
    <property type="entry name" value="SMC_N"/>
    <property type="match status" value="1"/>
</dbReference>
<gene>
    <name evidence="13" type="primary">recN</name>
    <name evidence="13" type="ORF">GCM10011403_17150</name>
</gene>
<dbReference type="NCBIfam" id="NF008121">
    <property type="entry name" value="PRK10869.1"/>
    <property type="match status" value="1"/>
</dbReference>
<dbReference type="GO" id="GO:0006310">
    <property type="term" value="P:DNA recombination"/>
    <property type="evidence" value="ECO:0007669"/>
    <property type="project" value="InterPro"/>
</dbReference>
<dbReference type="PIRSF" id="PIRSF003128">
    <property type="entry name" value="RecN"/>
    <property type="match status" value="1"/>
</dbReference>
<evidence type="ECO:0000256" key="3">
    <source>
        <dbReference type="ARBA" id="ARBA00021315"/>
    </source>
</evidence>
<dbReference type="GO" id="GO:0005524">
    <property type="term" value="F:ATP binding"/>
    <property type="evidence" value="ECO:0007669"/>
    <property type="project" value="UniProtKB-KW"/>
</dbReference>
<dbReference type="InterPro" id="IPR004604">
    <property type="entry name" value="DNA_recomb/repair_RecN"/>
</dbReference>
<name>A0A916QIT3_9GAMM</name>
<dbReference type="RefSeq" id="WP_068810783.1">
    <property type="nucleotide sequence ID" value="NZ_BMIY01000007.1"/>
</dbReference>
<dbReference type="OrthoDB" id="9806954at2"/>
<dbReference type="GO" id="GO:0006281">
    <property type="term" value="P:DNA repair"/>
    <property type="evidence" value="ECO:0007669"/>
    <property type="project" value="UniProtKB-KW"/>
</dbReference>
<dbReference type="InterPro" id="IPR003395">
    <property type="entry name" value="RecF/RecN/SMC_N"/>
</dbReference>
<keyword evidence="10" id="KW-0175">Coiled coil</keyword>
<feature type="coiled-coil region" evidence="10">
    <location>
        <begin position="163"/>
        <end position="234"/>
    </location>
</feature>
<comment type="function">
    <text evidence="1 9">May be involved in recombinational repair of damaged DNA.</text>
</comment>
<dbReference type="AlphaFoldDB" id="A0A916QIT3"/>
<evidence type="ECO:0000256" key="11">
    <source>
        <dbReference type="SAM" id="MobiDB-lite"/>
    </source>
</evidence>
<evidence type="ECO:0000256" key="5">
    <source>
        <dbReference type="ARBA" id="ARBA00022763"/>
    </source>
</evidence>
<keyword evidence="6" id="KW-0067">ATP-binding</keyword>
<dbReference type="InterPro" id="IPR027417">
    <property type="entry name" value="P-loop_NTPase"/>
</dbReference>
<evidence type="ECO:0000256" key="8">
    <source>
        <dbReference type="ARBA" id="ARBA00033408"/>
    </source>
</evidence>
<reference evidence="13" key="2">
    <citation type="submission" date="2020-09" db="EMBL/GenBank/DDBJ databases">
        <authorList>
            <person name="Sun Q."/>
            <person name="Zhou Y."/>
        </authorList>
    </citation>
    <scope>NUCLEOTIDE SEQUENCE</scope>
    <source>
        <strain evidence="13">CGMCC 1.15425</strain>
    </source>
</reference>
<dbReference type="EMBL" id="BMIY01000007">
    <property type="protein sequence ID" value="GFZ75597.1"/>
    <property type="molecule type" value="Genomic_DNA"/>
</dbReference>
<evidence type="ECO:0000256" key="2">
    <source>
        <dbReference type="ARBA" id="ARBA00009441"/>
    </source>
</evidence>
<comment type="caution">
    <text evidence="13">The sequence shown here is derived from an EMBL/GenBank/DDBJ whole genome shotgun (WGS) entry which is preliminary data.</text>
</comment>
<comment type="similarity">
    <text evidence="2 9">Belongs to the RecN family.</text>
</comment>
<reference evidence="13" key="1">
    <citation type="journal article" date="2014" name="Int. J. Syst. Evol. Microbiol.">
        <title>Complete genome sequence of Corynebacterium casei LMG S-19264T (=DSM 44701T), isolated from a smear-ripened cheese.</title>
        <authorList>
            <consortium name="US DOE Joint Genome Institute (JGI-PGF)"/>
            <person name="Walter F."/>
            <person name="Albersmeier A."/>
            <person name="Kalinowski J."/>
            <person name="Ruckert C."/>
        </authorList>
    </citation>
    <scope>NUCLEOTIDE SEQUENCE</scope>
    <source>
        <strain evidence="13">CGMCC 1.15425</strain>
    </source>
</reference>
<protein>
    <recommendedName>
        <fullName evidence="3 9">DNA repair protein RecN</fullName>
    </recommendedName>
    <alternativeName>
        <fullName evidence="8 9">Recombination protein N</fullName>
    </alternativeName>
</protein>
<dbReference type="FunFam" id="3.40.50.300:FF:000319">
    <property type="entry name" value="DNA repair protein RecN"/>
    <property type="match status" value="1"/>
</dbReference>
<evidence type="ECO:0000313" key="14">
    <source>
        <dbReference type="Proteomes" id="UP000627715"/>
    </source>
</evidence>
<feature type="domain" description="RecF/RecN/SMC N-terminal" evidence="12">
    <location>
        <begin position="2"/>
        <end position="511"/>
    </location>
</feature>
<accession>A0A916QIT3</accession>
<evidence type="ECO:0000256" key="10">
    <source>
        <dbReference type="SAM" id="Coils"/>
    </source>
</evidence>
<dbReference type="FunFam" id="3.40.50.300:FF:000356">
    <property type="entry name" value="DNA repair protein RecN"/>
    <property type="match status" value="1"/>
</dbReference>
<evidence type="ECO:0000256" key="7">
    <source>
        <dbReference type="ARBA" id="ARBA00023204"/>
    </source>
</evidence>
<organism evidence="13 14">
    <name type="scientific">Pseudohongiella nitratireducens</name>
    <dbReference type="NCBI Taxonomy" id="1768907"/>
    <lineage>
        <taxon>Bacteria</taxon>
        <taxon>Pseudomonadati</taxon>
        <taxon>Pseudomonadota</taxon>
        <taxon>Gammaproteobacteria</taxon>
        <taxon>Pseudomonadales</taxon>
        <taxon>Pseudohongiellaceae</taxon>
        <taxon>Pseudohongiella</taxon>
    </lineage>
</organism>
<dbReference type="NCBIfam" id="TIGR00634">
    <property type="entry name" value="recN"/>
    <property type="match status" value="1"/>
</dbReference>
<keyword evidence="7 9" id="KW-0234">DNA repair</keyword>
<dbReference type="PANTHER" id="PTHR11059:SF0">
    <property type="entry name" value="DNA REPAIR PROTEIN RECN"/>
    <property type="match status" value="1"/>
</dbReference>
<evidence type="ECO:0000259" key="12">
    <source>
        <dbReference type="Pfam" id="PF02463"/>
    </source>
</evidence>
<sequence>MLRHLTIKNIAIAESLDIEFQPGLTVLTGETGAGKSIILGAMGLILGDRADRDVVRSGASKADISAEFDISRLPQAINWLISQELLEENDVAAPCLIRRTVSADGRSRAWINGSQMTLQALSAFGKLLMDIHSQHEHHSLLQRATQLRLLDGYAGLTSDSASLQTLSDQIRQIQRDLDERQQQQKEKQAQLELVSYQLEELQNLELETGEVVKLETELEQLDSAEDRIRTLSGLINLCQESEEGNLCQMLQLANQQIQSINETGLSSSQELLATALINVEEASSELRQHLDKIEVDPERLDMINQRLADIQKLARKHKVGTSDLPHLQTELEAELAQGVELDQSLTSMQQELEKLKEEWQKRAAGISKQRRKAAKSLSRDINAQLAELAMPDARLSIVFTDIDAERASGLGLEQAEYYIATNTGQAAKPLSKIASGGELSRISLAIQVITAKTTQTPTLVFDEVDVGIGGAVARTVGKLLRQLGERSQILCVTHQALVAGQAHQHLHVSKNTSAGQTLSQVNTLCKQERLEEVARMLGGETDNQGNPSEESLAHAREVTLEQSG</sequence>